<reference evidence="1" key="1">
    <citation type="journal article" date="2019" name="bioRxiv">
        <title>The Genome of the Zebra Mussel, Dreissena polymorpha: A Resource for Invasive Species Research.</title>
        <authorList>
            <person name="McCartney M.A."/>
            <person name="Auch B."/>
            <person name="Kono T."/>
            <person name="Mallez S."/>
            <person name="Zhang Y."/>
            <person name="Obille A."/>
            <person name="Becker A."/>
            <person name="Abrahante J.E."/>
            <person name="Garbe J."/>
            <person name="Badalamenti J.P."/>
            <person name="Herman A."/>
            <person name="Mangelson H."/>
            <person name="Liachko I."/>
            <person name="Sullivan S."/>
            <person name="Sone E.D."/>
            <person name="Koren S."/>
            <person name="Silverstein K.A.T."/>
            <person name="Beckman K.B."/>
            <person name="Gohl D.M."/>
        </authorList>
    </citation>
    <scope>NUCLEOTIDE SEQUENCE</scope>
    <source>
        <strain evidence="1">Duluth1</strain>
        <tissue evidence="1">Whole animal</tissue>
    </source>
</reference>
<dbReference type="AlphaFoldDB" id="A0A9D4C627"/>
<comment type="caution">
    <text evidence="1">The sequence shown here is derived from an EMBL/GenBank/DDBJ whole genome shotgun (WGS) entry which is preliminary data.</text>
</comment>
<sequence>MCCHGNPSPTRGPVPLLIPQSVRFVIRPAAQRPLVDLGRDWRLASGDQAVPTAETAMPTLRLWYQGLPCQQL</sequence>
<evidence type="ECO:0000313" key="1">
    <source>
        <dbReference type="EMBL" id="KAH3717735.1"/>
    </source>
</evidence>
<name>A0A9D4C627_DREPO</name>
<dbReference type="Proteomes" id="UP000828390">
    <property type="component" value="Unassembled WGS sequence"/>
</dbReference>
<keyword evidence="2" id="KW-1185">Reference proteome</keyword>
<dbReference type="EMBL" id="JAIWYP010000013">
    <property type="protein sequence ID" value="KAH3717735.1"/>
    <property type="molecule type" value="Genomic_DNA"/>
</dbReference>
<accession>A0A9D4C627</accession>
<evidence type="ECO:0000313" key="2">
    <source>
        <dbReference type="Proteomes" id="UP000828390"/>
    </source>
</evidence>
<gene>
    <name evidence="1" type="ORF">DPMN_060530</name>
</gene>
<protein>
    <submittedName>
        <fullName evidence="1">Uncharacterized protein</fullName>
    </submittedName>
</protein>
<proteinExistence type="predicted"/>
<reference evidence="1" key="2">
    <citation type="submission" date="2020-11" db="EMBL/GenBank/DDBJ databases">
        <authorList>
            <person name="McCartney M.A."/>
            <person name="Auch B."/>
            <person name="Kono T."/>
            <person name="Mallez S."/>
            <person name="Becker A."/>
            <person name="Gohl D.M."/>
            <person name="Silverstein K.A.T."/>
            <person name="Koren S."/>
            <person name="Bechman K.B."/>
            <person name="Herman A."/>
            <person name="Abrahante J.E."/>
            <person name="Garbe J."/>
        </authorList>
    </citation>
    <scope>NUCLEOTIDE SEQUENCE</scope>
    <source>
        <strain evidence="1">Duluth1</strain>
        <tissue evidence="1">Whole animal</tissue>
    </source>
</reference>
<organism evidence="1 2">
    <name type="scientific">Dreissena polymorpha</name>
    <name type="common">Zebra mussel</name>
    <name type="synonym">Mytilus polymorpha</name>
    <dbReference type="NCBI Taxonomy" id="45954"/>
    <lineage>
        <taxon>Eukaryota</taxon>
        <taxon>Metazoa</taxon>
        <taxon>Spiralia</taxon>
        <taxon>Lophotrochozoa</taxon>
        <taxon>Mollusca</taxon>
        <taxon>Bivalvia</taxon>
        <taxon>Autobranchia</taxon>
        <taxon>Heteroconchia</taxon>
        <taxon>Euheterodonta</taxon>
        <taxon>Imparidentia</taxon>
        <taxon>Neoheterodontei</taxon>
        <taxon>Myida</taxon>
        <taxon>Dreissenoidea</taxon>
        <taxon>Dreissenidae</taxon>
        <taxon>Dreissena</taxon>
    </lineage>
</organism>